<dbReference type="PANTHER" id="PTHR16515:SF49">
    <property type="entry name" value="GASTRULA ZINC FINGER PROTEIN XLCGF49.1-LIKE-RELATED"/>
    <property type="match status" value="1"/>
</dbReference>
<feature type="domain" description="ZAD" evidence="12">
    <location>
        <begin position="19"/>
        <end position="98"/>
    </location>
</feature>
<dbReference type="GO" id="GO:0005634">
    <property type="term" value="C:nucleus"/>
    <property type="evidence" value="ECO:0007669"/>
    <property type="project" value="UniProtKB-SubCell"/>
</dbReference>
<dbReference type="EMBL" id="OV170229">
    <property type="protein sequence ID" value="CAH0731149.1"/>
    <property type="molecule type" value="Genomic_DNA"/>
</dbReference>
<dbReference type="Gene3D" id="3.40.1800.20">
    <property type="match status" value="1"/>
</dbReference>
<feature type="non-terminal residue" evidence="13">
    <location>
        <position position="885"/>
    </location>
</feature>
<dbReference type="InterPro" id="IPR050331">
    <property type="entry name" value="Zinc_finger"/>
</dbReference>
<feature type="binding site" evidence="9">
    <location>
        <position position="71"/>
    </location>
    <ligand>
        <name>Zn(2+)</name>
        <dbReference type="ChEBI" id="CHEBI:29105"/>
    </ligand>
</feature>
<dbReference type="PROSITE" id="PS51915">
    <property type="entry name" value="ZAD"/>
    <property type="match status" value="1"/>
</dbReference>
<dbReference type="Pfam" id="PF07776">
    <property type="entry name" value="zf-AD"/>
    <property type="match status" value="1"/>
</dbReference>
<feature type="binding site" evidence="9">
    <location>
        <position position="21"/>
    </location>
    <ligand>
        <name>Zn(2+)</name>
        <dbReference type="ChEBI" id="CHEBI:29105"/>
    </ligand>
</feature>
<evidence type="ECO:0000313" key="14">
    <source>
        <dbReference type="Proteomes" id="UP000838878"/>
    </source>
</evidence>
<feature type="compositionally biased region" description="Basic and acidic residues" evidence="10">
    <location>
        <begin position="641"/>
        <end position="672"/>
    </location>
</feature>
<protein>
    <submittedName>
        <fullName evidence="13">Uncharacterized protein</fullName>
    </submittedName>
</protein>
<keyword evidence="5 9" id="KW-0862">Zinc</keyword>
<keyword evidence="14" id="KW-1185">Reference proteome</keyword>
<feature type="compositionally biased region" description="Basic and acidic residues" evidence="10">
    <location>
        <begin position="767"/>
        <end position="779"/>
    </location>
</feature>
<feature type="binding site" evidence="9">
    <location>
        <position position="74"/>
    </location>
    <ligand>
        <name>Zn(2+)</name>
        <dbReference type="ChEBI" id="CHEBI:29105"/>
    </ligand>
</feature>
<dbReference type="PROSITE" id="PS50157">
    <property type="entry name" value="ZINC_FINGER_C2H2_2"/>
    <property type="match status" value="1"/>
</dbReference>
<evidence type="ECO:0000256" key="3">
    <source>
        <dbReference type="ARBA" id="ARBA00022737"/>
    </source>
</evidence>
<feature type="region of interest" description="Disordered" evidence="10">
    <location>
        <begin position="130"/>
        <end position="249"/>
    </location>
</feature>
<evidence type="ECO:0000256" key="5">
    <source>
        <dbReference type="ARBA" id="ARBA00022833"/>
    </source>
</evidence>
<evidence type="ECO:0000256" key="10">
    <source>
        <dbReference type="SAM" id="MobiDB-lite"/>
    </source>
</evidence>
<feature type="compositionally biased region" description="Basic and acidic residues" evidence="10">
    <location>
        <begin position="680"/>
        <end position="711"/>
    </location>
</feature>
<evidence type="ECO:0000313" key="13">
    <source>
        <dbReference type="EMBL" id="CAH0731149.1"/>
    </source>
</evidence>
<sequence length="885" mass="100680">MDGFINSKIEAQTIYEIYRACRLCGAGAGYKMPIIQNVVDLDGAEVELKQKIRDCVQIEVHQDDKMPPLICELCVDKVNDFYEFLEMCRQTNKRTRLRLGLPPQTMPRGAPDAGDCILGITEPVFINEDSNEPLMRTRTQGKNLKSNVKNVKNKLQDTKVKVTLPARKETRGKDRIQPRSLRSKQPSPPRLRGTKRSHDDDVSLGNLQRSKRTPMPLPKSILKKNETDESTVLTPRLRGSKERESLKKESTKKVQIVVKSPPRVNKNQGNAEFKCKICKIQYKSHHSYNIHMRVHAKNKPPDRKPSKRSRDVECVNCKKTFSSKHLLDIHTCVTKGVNCDICGRNFPSNKAITTHKNYCGQKKKATTISPALLRKVKPLQIRISRCDPILESPVNGHYDVSKVPYDYGLDSECIYPYISRVRIKSEPSYMVDINDEIKEAFDADKYIHWDSEDTASDVDDQNILKKVDSLTSIALKNIFSPKLLGKVPKKRRKVKAEKAFDSILNASDFDSDMCRGIDSLIDRLDDTIDVSKDKSEDNDSLFGDDKAPTVTNDDFDMLFGDTQNNDKNNDKVNVNESKENNDSVNDAHVGNEIIENNDNARNKDDTVCSESENPMKDDDINKENDENKKSEINDINNEESEINKTIESNESKHINDKIEESIENNENSKNDDNNVQNDDINEKYSLDKFNETEVSSREMITDNESNDKNNDNEQSDDVNVDKEVTNIHQSNDTKVELKENYENSIDNKSEDTLLSQSLKMEDEEENTDNKDSTDNKNDVENVTMTDSTDKNEVGDVTMTDINDKNDVNNITNTSESTDDKTPEIASDTDNEKGAQNDKTYMNGEANVEDKFNMDDLEDISDSEMDDKKLMDELDAQIGEDERKIV</sequence>
<evidence type="ECO:0000256" key="6">
    <source>
        <dbReference type="ARBA" id="ARBA00023125"/>
    </source>
</evidence>
<feature type="domain" description="C2H2-type" evidence="11">
    <location>
        <begin position="273"/>
        <end position="300"/>
    </location>
</feature>
<feature type="region of interest" description="Disordered" evidence="10">
    <location>
        <begin position="553"/>
        <end position="853"/>
    </location>
</feature>
<feature type="compositionally biased region" description="Basic and acidic residues" evidence="10">
    <location>
        <begin position="239"/>
        <end position="249"/>
    </location>
</feature>
<dbReference type="GO" id="GO:0008270">
    <property type="term" value="F:zinc ion binding"/>
    <property type="evidence" value="ECO:0007669"/>
    <property type="project" value="UniProtKB-UniRule"/>
</dbReference>
<keyword evidence="3" id="KW-0677">Repeat</keyword>
<dbReference type="InterPro" id="IPR012934">
    <property type="entry name" value="Znf_AD"/>
</dbReference>
<evidence type="ECO:0000256" key="9">
    <source>
        <dbReference type="PROSITE-ProRule" id="PRU01263"/>
    </source>
</evidence>
<gene>
    <name evidence="13" type="ORF">BINO364_LOCUS16055</name>
</gene>
<evidence type="ECO:0000256" key="2">
    <source>
        <dbReference type="ARBA" id="ARBA00022723"/>
    </source>
</evidence>
<dbReference type="Gene3D" id="3.30.160.60">
    <property type="entry name" value="Classic Zinc Finger"/>
    <property type="match status" value="1"/>
</dbReference>
<accession>A0A8J9V6N0</accession>
<keyword evidence="2 9" id="KW-0479">Metal-binding</keyword>
<feature type="compositionally biased region" description="Basic and acidic residues" evidence="10">
    <location>
        <begin position="613"/>
        <end position="632"/>
    </location>
</feature>
<dbReference type="OrthoDB" id="7765040at2759"/>
<feature type="compositionally biased region" description="Basic and acidic residues" evidence="10">
    <location>
        <begin position="719"/>
        <end position="751"/>
    </location>
</feature>
<dbReference type="AlphaFoldDB" id="A0A8J9V6N0"/>
<comment type="subcellular location">
    <subcellularLocation>
        <location evidence="1">Nucleus</location>
    </subcellularLocation>
</comment>
<name>A0A8J9V6N0_9NEOP</name>
<dbReference type="SMART" id="SM00868">
    <property type="entry name" value="zf-AD"/>
    <property type="match status" value="1"/>
</dbReference>
<evidence type="ECO:0000256" key="7">
    <source>
        <dbReference type="ARBA" id="ARBA00023242"/>
    </source>
</evidence>
<evidence type="ECO:0000259" key="11">
    <source>
        <dbReference type="PROSITE" id="PS50157"/>
    </source>
</evidence>
<evidence type="ECO:0000259" key="12">
    <source>
        <dbReference type="PROSITE" id="PS51915"/>
    </source>
</evidence>
<reference evidence="13" key="1">
    <citation type="submission" date="2021-12" db="EMBL/GenBank/DDBJ databases">
        <authorList>
            <person name="Martin H S."/>
        </authorList>
    </citation>
    <scope>NUCLEOTIDE SEQUENCE</scope>
</reference>
<dbReference type="Proteomes" id="UP000838878">
    <property type="component" value="Chromosome 9"/>
</dbReference>
<dbReference type="PROSITE" id="PS00028">
    <property type="entry name" value="ZINC_FINGER_C2H2_1"/>
    <property type="match status" value="1"/>
</dbReference>
<dbReference type="GO" id="GO:0003677">
    <property type="term" value="F:DNA binding"/>
    <property type="evidence" value="ECO:0007669"/>
    <property type="project" value="UniProtKB-KW"/>
</dbReference>
<dbReference type="SMART" id="SM00355">
    <property type="entry name" value="ZnF_C2H2"/>
    <property type="match status" value="2"/>
</dbReference>
<feature type="compositionally biased region" description="Basic and acidic residues" evidence="10">
    <location>
        <begin position="154"/>
        <end position="177"/>
    </location>
</feature>
<dbReference type="PANTHER" id="PTHR16515">
    <property type="entry name" value="PR DOMAIN ZINC FINGER PROTEIN"/>
    <property type="match status" value="1"/>
</dbReference>
<proteinExistence type="predicted"/>
<feature type="binding site" evidence="9">
    <location>
        <position position="24"/>
    </location>
    <ligand>
        <name>Zn(2+)</name>
        <dbReference type="ChEBI" id="CHEBI:29105"/>
    </ligand>
</feature>
<keyword evidence="6" id="KW-0238">DNA-binding</keyword>
<dbReference type="GO" id="GO:0010468">
    <property type="term" value="P:regulation of gene expression"/>
    <property type="evidence" value="ECO:0007669"/>
    <property type="project" value="TreeGrafter"/>
</dbReference>
<keyword evidence="4 8" id="KW-0863">Zinc-finger</keyword>
<dbReference type="SUPFAM" id="SSF57716">
    <property type="entry name" value="Glucocorticoid receptor-like (DNA-binding domain)"/>
    <property type="match status" value="1"/>
</dbReference>
<dbReference type="InterPro" id="IPR013087">
    <property type="entry name" value="Znf_C2H2_type"/>
</dbReference>
<organism evidence="13 14">
    <name type="scientific">Brenthis ino</name>
    <name type="common">lesser marbled fritillary</name>
    <dbReference type="NCBI Taxonomy" id="405034"/>
    <lineage>
        <taxon>Eukaryota</taxon>
        <taxon>Metazoa</taxon>
        <taxon>Ecdysozoa</taxon>
        <taxon>Arthropoda</taxon>
        <taxon>Hexapoda</taxon>
        <taxon>Insecta</taxon>
        <taxon>Pterygota</taxon>
        <taxon>Neoptera</taxon>
        <taxon>Endopterygota</taxon>
        <taxon>Lepidoptera</taxon>
        <taxon>Glossata</taxon>
        <taxon>Ditrysia</taxon>
        <taxon>Papilionoidea</taxon>
        <taxon>Nymphalidae</taxon>
        <taxon>Heliconiinae</taxon>
        <taxon>Argynnini</taxon>
        <taxon>Brenthis</taxon>
    </lineage>
</organism>
<keyword evidence="7" id="KW-0539">Nucleus</keyword>
<evidence type="ECO:0000256" key="8">
    <source>
        <dbReference type="PROSITE-ProRule" id="PRU00042"/>
    </source>
</evidence>
<evidence type="ECO:0000256" key="4">
    <source>
        <dbReference type="ARBA" id="ARBA00022771"/>
    </source>
</evidence>
<evidence type="ECO:0000256" key="1">
    <source>
        <dbReference type="ARBA" id="ARBA00004123"/>
    </source>
</evidence>